<evidence type="ECO:0000256" key="2">
    <source>
        <dbReference type="ARBA" id="ARBA00022692"/>
    </source>
</evidence>
<dbReference type="PANTHER" id="PTHR12815:SF47">
    <property type="entry name" value="TRANSLOCATION AND ASSEMBLY MODULE SUBUNIT TAMA"/>
    <property type="match status" value="1"/>
</dbReference>
<dbReference type="Gene3D" id="2.40.160.50">
    <property type="entry name" value="membrane protein fhac: a member of the omp85/tpsb transporter family"/>
    <property type="match status" value="1"/>
</dbReference>
<dbReference type="Gene3D" id="3.10.20.310">
    <property type="entry name" value="membrane protein fhac"/>
    <property type="match status" value="2"/>
</dbReference>
<evidence type="ECO:0000256" key="4">
    <source>
        <dbReference type="ARBA" id="ARBA00023136"/>
    </source>
</evidence>
<keyword evidence="4" id="KW-0472">Membrane</keyword>
<protein>
    <submittedName>
        <fullName evidence="7">Uncharacterized protein YtfM</fullName>
    </submittedName>
</protein>
<dbReference type="Pfam" id="PF01103">
    <property type="entry name" value="Omp85"/>
    <property type="match status" value="1"/>
</dbReference>
<comment type="subcellular location">
    <subcellularLocation>
        <location evidence="1">Membrane</location>
    </subcellularLocation>
</comment>
<accession>A0A6S6SEU8</accession>
<dbReference type="EMBL" id="CACVAS010000030">
    <property type="protein sequence ID" value="CAA6803534.1"/>
    <property type="molecule type" value="Genomic_DNA"/>
</dbReference>
<keyword evidence="5" id="KW-0998">Cell outer membrane</keyword>
<feature type="domain" description="Bacterial surface antigen (D15)" evidence="6">
    <location>
        <begin position="285"/>
        <end position="586"/>
    </location>
</feature>
<dbReference type="GO" id="GO:0019867">
    <property type="term" value="C:outer membrane"/>
    <property type="evidence" value="ECO:0007669"/>
    <property type="project" value="InterPro"/>
</dbReference>
<dbReference type="AlphaFoldDB" id="A0A6S6SEU8"/>
<name>A0A6S6SEU8_9BACT</name>
<evidence type="ECO:0000256" key="3">
    <source>
        <dbReference type="ARBA" id="ARBA00022729"/>
    </source>
</evidence>
<organism evidence="7">
    <name type="scientific">uncultured Sulfurovum sp</name>
    <dbReference type="NCBI Taxonomy" id="269237"/>
    <lineage>
        <taxon>Bacteria</taxon>
        <taxon>Pseudomonadati</taxon>
        <taxon>Campylobacterota</taxon>
        <taxon>Epsilonproteobacteria</taxon>
        <taxon>Campylobacterales</taxon>
        <taxon>Sulfurovaceae</taxon>
        <taxon>Sulfurovum</taxon>
        <taxon>environmental samples</taxon>
    </lineage>
</organism>
<evidence type="ECO:0000313" key="7">
    <source>
        <dbReference type="EMBL" id="CAA6803534.1"/>
    </source>
</evidence>
<proteinExistence type="predicted"/>
<reference evidence="7" key="1">
    <citation type="submission" date="2020-01" db="EMBL/GenBank/DDBJ databases">
        <authorList>
            <person name="Meier V. D."/>
            <person name="Meier V D."/>
        </authorList>
    </citation>
    <scope>NUCLEOTIDE SEQUENCE</scope>
    <source>
        <strain evidence="7">HLG_WM_MAG_01</strain>
    </source>
</reference>
<dbReference type="PANTHER" id="PTHR12815">
    <property type="entry name" value="SORTING AND ASSEMBLY MACHINERY SAMM50 PROTEIN FAMILY MEMBER"/>
    <property type="match status" value="1"/>
</dbReference>
<dbReference type="InterPro" id="IPR000184">
    <property type="entry name" value="Bac_surfAg_D15"/>
</dbReference>
<keyword evidence="3" id="KW-0732">Signal</keyword>
<evidence type="ECO:0000256" key="1">
    <source>
        <dbReference type="ARBA" id="ARBA00004370"/>
    </source>
</evidence>
<gene>
    <name evidence="7" type="ORF">HELGO_WM2806</name>
</gene>
<keyword evidence="2" id="KW-0812">Transmembrane</keyword>
<dbReference type="InterPro" id="IPR039910">
    <property type="entry name" value="D15-like"/>
</dbReference>
<sequence length="586" mass="66071">MHLKRILFIWFLIHSVSYSEEIKLPSHKIEISGYKHFTISTLYDALDVTTTSKLKFWADENPEITDKLIPTLEATLKSFYDSEGFYDAKFKIEQNKTTVQVDIVENTPVMVSDINISSDFDISSSILTQKDTIFRAKDFIESKKNIMKALLDEGYCSHDLDAKAYVDLDKHQADVKFMLKKGGICTFGEAYIKGLKDIDEKVVLTRVRAKKGDRYSPKKLKATYNSIYGLNSFDLVQVSVERKIYNVVPIDITLKEVHDAYHFEAGVGYDTYIGPRVHTSLVKKNFMGDAQKTGIKLSWSKKEQLAIGEYYKPALFIVFDNYGIDFGTEFGYSNLEYSGFQEEKGFGKFYLEHNEGNLALKVGLALENIDISLEDNLNEDEELQQAINDGTFLLFYPYIDIVYDARDDKLNPKYGYYFATSLEYGVDYKPDATSYIKTYAEARLIHTFDKLTLSAVGKVGVVDNLTQELPESKFFFSGGSYSNRAYGYRSIGVIGSPTSDSISGAASMLNLSLEANHPIVGDLYGAVFTDNTMQNEESYDFSGEVISSAGLGVRYMTPIGPFKLDVGFNVNKPSQYGISFQIGQSF</sequence>
<evidence type="ECO:0000256" key="5">
    <source>
        <dbReference type="ARBA" id="ARBA00023237"/>
    </source>
</evidence>
<evidence type="ECO:0000259" key="6">
    <source>
        <dbReference type="Pfam" id="PF01103"/>
    </source>
</evidence>